<dbReference type="PANTHER" id="PTHR11102">
    <property type="entry name" value="SEL-1-LIKE PROTEIN"/>
    <property type="match status" value="1"/>
</dbReference>
<name>A0A1N6VV37_AQUAC</name>
<keyword evidence="2" id="KW-0732">Signal</keyword>
<proteinExistence type="predicted"/>
<dbReference type="Pfam" id="PF08238">
    <property type="entry name" value="Sel1"/>
    <property type="match status" value="2"/>
</dbReference>
<protein>
    <recommendedName>
        <fullName evidence="5">Sel1 repeat family protein</fullName>
    </recommendedName>
</protein>
<evidence type="ECO:0000313" key="3">
    <source>
        <dbReference type="EMBL" id="SIQ81692.1"/>
    </source>
</evidence>
<dbReference type="SMART" id="SM00671">
    <property type="entry name" value="SEL1"/>
    <property type="match status" value="2"/>
</dbReference>
<feature type="chain" id="PRO_5012342515" description="Sel1 repeat family protein" evidence="2">
    <location>
        <begin position="24"/>
        <end position="202"/>
    </location>
</feature>
<evidence type="ECO:0000256" key="2">
    <source>
        <dbReference type="SAM" id="SignalP"/>
    </source>
</evidence>
<reference evidence="3 4" key="1">
    <citation type="submission" date="2017-01" db="EMBL/GenBank/DDBJ databases">
        <authorList>
            <person name="Mah S.A."/>
            <person name="Swanson W.J."/>
            <person name="Moy G.W."/>
            <person name="Vacquier V.D."/>
        </authorList>
    </citation>
    <scope>NUCLEOTIDE SEQUENCE [LARGE SCALE GENOMIC DNA]</scope>
    <source>
        <strain evidence="3 4">RU36E</strain>
    </source>
</reference>
<gene>
    <name evidence="3" type="ORF">SAMN05878282_108163</name>
</gene>
<dbReference type="RefSeq" id="WP_076428345.1">
    <property type="nucleotide sequence ID" value="NZ_FTMP01000008.1"/>
</dbReference>
<dbReference type="InterPro" id="IPR050767">
    <property type="entry name" value="Sel1_AlgK"/>
</dbReference>
<dbReference type="PANTHER" id="PTHR11102:SF160">
    <property type="entry name" value="ERAD-ASSOCIATED E3 UBIQUITIN-PROTEIN LIGASE COMPONENT HRD3"/>
    <property type="match status" value="1"/>
</dbReference>
<dbReference type="InterPro" id="IPR011990">
    <property type="entry name" value="TPR-like_helical_dom_sf"/>
</dbReference>
<dbReference type="SUPFAM" id="SSF81901">
    <property type="entry name" value="HCP-like"/>
    <property type="match status" value="1"/>
</dbReference>
<organism evidence="3 4">
    <name type="scientific">Aquipseudomonas alcaligenes</name>
    <name type="common">Pseudomonas alcaligenes</name>
    <dbReference type="NCBI Taxonomy" id="43263"/>
    <lineage>
        <taxon>Bacteria</taxon>
        <taxon>Pseudomonadati</taxon>
        <taxon>Pseudomonadota</taxon>
        <taxon>Gammaproteobacteria</taxon>
        <taxon>Pseudomonadales</taxon>
        <taxon>Pseudomonadaceae</taxon>
        <taxon>Aquipseudomonas</taxon>
    </lineage>
</organism>
<evidence type="ECO:0008006" key="5">
    <source>
        <dbReference type="Google" id="ProtNLM"/>
    </source>
</evidence>
<evidence type="ECO:0000313" key="4">
    <source>
        <dbReference type="Proteomes" id="UP000185841"/>
    </source>
</evidence>
<feature type="signal peptide" evidence="2">
    <location>
        <begin position="1"/>
        <end position="23"/>
    </location>
</feature>
<accession>A0A1N6VV37</accession>
<feature type="region of interest" description="Disordered" evidence="1">
    <location>
        <begin position="176"/>
        <end position="202"/>
    </location>
</feature>
<sequence>MNRTGRNLLLGCLLLASPLLAHAGDNSLLVPATARCALNTAPEYLSQAIAACQQLAQQGDALAQYELGEFFYEGQSAPRDLPQALHWFEQASLQGNAQAQLRLGTMFFRGEGVQANNVQAYIVLKMAAVNGSDEAMDSADQVAERMQREELQVATQVLGQIFRSYLLELQHIDSTPSTPGSGFTPAPGGSFGSPQVPAFAPN</sequence>
<dbReference type="AlphaFoldDB" id="A0A1N6VV37"/>
<evidence type="ECO:0000256" key="1">
    <source>
        <dbReference type="SAM" id="MobiDB-lite"/>
    </source>
</evidence>
<dbReference type="InterPro" id="IPR006597">
    <property type="entry name" value="Sel1-like"/>
</dbReference>
<dbReference type="EMBL" id="FTMP01000008">
    <property type="protein sequence ID" value="SIQ81692.1"/>
    <property type="molecule type" value="Genomic_DNA"/>
</dbReference>
<dbReference type="Proteomes" id="UP000185841">
    <property type="component" value="Unassembled WGS sequence"/>
</dbReference>
<dbReference type="Gene3D" id="1.25.40.10">
    <property type="entry name" value="Tetratricopeptide repeat domain"/>
    <property type="match status" value="1"/>
</dbReference>